<feature type="compositionally biased region" description="Basic and acidic residues" evidence="1">
    <location>
        <begin position="1"/>
        <end position="16"/>
    </location>
</feature>
<sequence>MSSDGKRKATEDISSREKRKATTSATTDPANSTKSSLTHVYVVQSLDGDPYRPLEQDVLGVYTDLATANAAARDFYNKHSSWGPLAEVKRPKPEQPKMRNGRYRDMAEDEGEEDSDELGCVRLRHDGGLRFGMRDPEGTQYVVWVEKRELNPAKPSPTESEEYAAANSKAYGARHQLPEGGYASGGYGRTGYGSDEFGPQHVLLLFLLTQYKKQNKKPNNHTKDRTHNQQKE</sequence>
<feature type="compositionally biased region" description="Basic and acidic residues" evidence="1">
    <location>
        <begin position="87"/>
        <end position="106"/>
    </location>
</feature>
<feature type="compositionally biased region" description="Acidic residues" evidence="1">
    <location>
        <begin position="107"/>
        <end position="117"/>
    </location>
</feature>
<feature type="region of interest" description="Disordered" evidence="1">
    <location>
        <begin position="1"/>
        <end position="38"/>
    </location>
</feature>
<feature type="region of interest" description="Disordered" evidence="1">
    <location>
        <begin position="83"/>
        <end position="119"/>
    </location>
</feature>
<proteinExistence type="predicted"/>
<dbReference type="AlphaFoldDB" id="A0AB74JAB3"/>
<accession>A0AB74JAB3</accession>
<reference evidence="2 3" key="1">
    <citation type="submission" date="2018-10" db="EMBL/GenBank/DDBJ databases">
        <title>Fifty Aureobasidium pullulans genomes reveal a recombining polyextremotolerant generalist.</title>
        <authorList>
            <person name="Gostincar C."/>
            <person name="Turk M."/>
            <person name="Zajc J."/>
            <person name="Gunde-Cimerman N."/>
        </authorList>
    </citation>
    <scope>NUCLEOTIDE SEQUENCE [LARGE SCALE GENOMIC DNA]</scope>
    <source>
        <strain evidence="2 3">EXF-10796</strain>
    </source>
</reference>
<organism evidence="2 3">
    <name type="scientific">Aureobasidium pullulans</name>
    <name type="common">Black yeast</name>
    <name type="synonym">Pullularia pullulans</name>
    <dbReference type="NCBI Taxonomy" id="5580"/>
    <lineage>
        <taxon>Eukaryota</taxon>
        <taxon>Fungi</taxon>
        <taxon>Dikarya</taxon>
        <taxon>Ascomycota</taxon>
        <taxon>Pezizomycotina</taxon>
        <taxon>Dothideomycetes</taxon>
        <taxon>Dothideomycetidae</taxon>
        <taxon>Dothideales</taxon>
        <taxon>Saccotheciaceae</taxon>
        <taxon>Aureobasidium</taxon>
    </lineage>
</organism>
<feature type="region of interest" description="Disordered" evidence="1">
    <location>
        <begin position="213"/>
        <end position="232"/>
    </location>
</feature>
<feature type="compositionally biased region" description="Polar residues" evidence="1">
    <location>
        <begin position="22"/>
        <end position="38"/>
    </location>
</feature>
<feature type="compositionally biased region" description="Gly residues" evidence="1">
    <location>
        <begin position="182"/>
        <end position="191"/>
    </location>
</feature>
<dbReference type="Proteomes" id="UP000309076">
    <property type="component" value="Unassembled WGS sequence"/>
</dbReference>
<dbReference type="EMBL" id="QZAM01000006">
    <property type="protein sequence ID" value="THW52862.1"/>
    <property type="molecule type" value="Genomic_DNA"/>
</dbReference>
<name>A0AB74JAB3_AURPU</name>
<feature type="region of interest" description="Disordered" evidence="1">
    <location>
        <begin position="171"/>
        <end position="194"/>
    </location>
</feature>
<feature type="compositionally biased region" description="Basic and acidic residues" evidence="1">
    <location>
        <begin position="221"/>
        <end position="232"/>
    </location>
</feature>
<evidence type="ECO:0000313" key="2">
    <source>
        <dbReference type="EMBL" id="THW52862.1"/>
    </source>
</evidence>
<evidence type="ECO:0000256" key="1">
    <source>
        <dbReference type="SAM" id="MobiDB-lite"/>
    </source>
</evidence>
<comment type="caution">
    <text evidence="2">The sequence shown here is derived from an EMBL/GenBank/DDBJ whole genome shotgun (WGS) entry which is preliminary data.</text>
</comment>
<gene>
    <name evidence="2" type="ORF">D6D21_00728</name>
</gene>
<protein>
    <submittedName>
        <fullName evidence="2">Uncharacterized protein</fullName>
    </submittedName>
</protein>
<evidence type="ECO:0000313" key="3">
    <source>
        <dbReference type="Proteomes" id="UP000309076"/>
    </source>
</evidence>